<gene>
    <name evidence="2" type="ORF">GCM10011380_08980</name>
</gene>
<comment type="caution">
    <text evidence="2">The sequence shown here is derived from an EMBL/GenBank/DDBJ whole genome shotgun (WGS) entry which is preliminary data.</text>
</comment>
<evidence type="ECO:0000256" key="1">
    <source>
        <dbReference type="SAM" id="MobiDB-lite"/>
    </source>
</evidence>
<keyword evidence="3" id="KW-1185">Reference proteome</keyword>
<dbReference type="Proteomes" id="UP000623067">
    <property type="component" value="Unassembled WGS sequence"/>
</dbReference>
<dbReference type="AlphaFoldDB" id="A0A916SX87"/>
<feature type="region of interest" description="Disordered" evidence="1">
    <location>
        <begin position="1"/>
        <end position="26"/>
    </location>
</feature>
<sequence length="91" mass="9459">MVDPYANVFRGISDPGEHSELVTPSDTTDLPVTPKFFYVGYGGDVALIGDNAPAGAAPTIWPNVQNGGYVLKSARRICATGTTASGIVAIF</sequence>
<reference evidence="2" key="1">
    <citation type="journal article" date="2014" name="Int. J. Syst. Evol. Microbiol.">
        <title>Complete genome sequence of Corynebacterium casei LMG S-19264T (=DSM 44701T), isolated from a smear-ripened cheese.</title>
        <authorList>
            <consortium name="US DOE Joint Genome Institute (JGI-PGF)"/>
            <person name="Walter F."/>
            <person name="Albersmeier A."/>
            <person name="Kalinowski J."/>
            <person name="Ruckert C."/>
        </authorList>
    </citation>
    <scope>NUCLEOTIDE SEQUENCE</scope>
    <source>
        <strain evidence="2">CGMCC 1.15330</strain>
    </source>
</reference>
<proteinExistence type="predicted"/>
<organism evidence="2 3">
    <name type="scientific">Sphingomonas metalli</name>
    <dbReference type="NCBI Taxonomy" id="1779358"/>
    <lineage>
        <taxon>Bacteria</taxon>
        <taxon>Pseudomonadati</taxon>
        <taxon>Pseudomonadota</taxon>
        <taxon>Alphaproteobacteria</taxon>
        <taxon>Sphingomonadales</taxon>
        <taxon>Sphingomonadaceae</taxon>
        <taxon>Sphingomonas</taxon>
    </lineage>
</organism>
<name>A0A916SX87_9SPHN</name>
<evidence type="ECO:0000313" key="3">
    <source>
        <dbReference type="Proteomes" id="UP000623067"/>
    </source>
</evidence>
<accession>A0A916SX87</accession>
<reference evidence="2" key="2">
    <citation type="submission" date="2020-09" db="EMBL/GenBank/DDBJ databases">
        <authorList>
            <person name="Sun Q."/>
            <person name="Zhou Y."/>
        </authorList>
    </citation>
    <scope>NUCLEOTIDE SEQUENCE</scope>
    <source>
        <strain evidence="2">CGMCC 1.15330</strain>
    </source>
</reference>
<evidence type="ECO:0000313" key="2">
    <source>
        <dbReference type="EMBL" id="GGB21592.1"/>
    </source>
</evidence>
<dbReference type="EMBL" id="BMIH01000001">
    <property type="protein sequence ID" value="GGB21592.1"/>
    <property type="molecule type" value="Genomic_DNA"/>
</dbReference>
<dbReference type="RefSeq" id="WP_188657490.1">
    <property type="nucleotide sequence ID" value="NZ_BMIH01000001.1"/>
</dbReference>
<protein>
    <submittedName>
        <fullName evidence="2">Uncharacterized protein</fullName>
    </submittedName>
</protein>